<dbReference type="AlphaFoldDB" id="A0A5J4G365"/>
<keyword evidence="3" id="KW-1185">Reference proteome</keyword>
<evidence type="ECO:0000313" key="2">
    <source>
        <dbReference type="EMBL" id="GEQ87369.1"/>
    </source>
</evidence>
<feature type="transmembrane region" description="Helical" evidence="1">
    <location>
        <begin position="196"/>
        <end position="214"/>
    </location>
</feature>
<evidence type="ECO:0000256" key="1">
    <source>
        <dbReference type="SAM" id="Phobius"/>
    </source>
</evidence>
<reference evidence="2 3" key="1">
    <citation type="submission" date="2019-08" db="EMBL/GenBank/DDBJ databases">
        <title>Ulvibacter marinistellae sp. nov., isolated from a starfish, Patiria pectinifera.</title>
        <authorList>
            <person name="Kawano K."/>
            <person name="Ushijima N."/>
            <person name="Kihara M."/>
            <person name="Itoh H."/>
        </authorList>
    </citation>
    <scope>NUCLEOTIDE SEQUENCE [LARGE SCALE GENOMIC DNA]</scope>
    <source>
        <strain evidence="2 3">KK4</strain>
    </source>
</reference>
<feature type="transmembrane region" description="Helical" evidence="1">
    <location>
        <begin position="121"/>
        <end position="141"/>
    </location>
</feature>
<proteinExistence type="predicted"/>
<gene>
    <name evidence="2" type="ORF">ULMS_28770</name>
</gene>
<evidence type="ECO:0000313" key="3">
    <source>
        <dbReference type="Proteomes" id="UP000326994"/>
    </source>
</evidence>
<keyword evidence="1" id="KW-1133">Transmembrane helix</keyword>
<keyword evidence="1" id="KW-0472">Membrane</keyword>
<dbReference type="EMBL" id="BKCF01000008">
    <property type="protein sequence ID" value="GEQ87369.1"/>
    <property type="molecule type" value="Genomic_DNA"/>
</dbReference>
<sequence length="218" mass="24287">MSDSVLLILFAGCGFLISALGALPASSSNVAMVTTTLENSFKKAVNIAYGAGLGSTLIAFIALWYSRAFTDYFENNLWIQISFLVLFFIIGLLIVLRNYFDFGIENPLAKEWNVGSFYKGLLLAILNPPALLFWIFILSLANQFLFSITKFSPIFVLISFFTGVFVGKFSVLYMYGKLSKKINTKDSKNKKRVHTIIGYLLVIGSLVQGVRMIFDAYA</sequence>
<feature type="transmembrane region" description="Helical" evidence="1">
    <location>
        <begin position="153"/>
        <end position="175"/>
    </location>
</feature>
<feature type="transmembrane region" description="Helical" evidence="1">
    <location>
        <begin position="77"/>
        <end position="100"/>
    </location>
</feature>
<evidence type="ECO:0008006" key="4">
    <source>
        <dbReference type="Google" id="ProtNLM"/>
    </source>
</evidence>
<accession>A0A5J4G365</accession>
<comment type="caution">
    <text evidence="2">The sequence shown here is derived from an EMBL/GenBank/DDBJ whole genome shotgun (WGS) entry which is preliminary data.</text>
</comment>
<dbReference type="RefSeq" id="WP_151895287.1">
    <property type="nucleotide sequence ID" value="NZ_BKCF01000008.1"/>
</dbReference>
<keyword evidence="1" id="KW-0812">Transmembrane</keyword>
<feature type="transmembrane region" description="Helical" evidence="1">
    <location>
        <begin position="44"/>
        <end position="65"/>
    </location>
</feature>
<feature type="transmembrane region" description="Helical" evidence="1">
    <location>
        <begin position="6"/>
        <end position="23"/>
    </location>
</feature>
<name>A0A5J4G365_9FLAO</name>
<organism evidence="2 3">
    <name type="scientific">Patiriisocius marinistellae</name>
    <dbReference type="NCBI Taxonomy" id="2494560"/>
    <lineage>
        <taxon>Bacteria</taxon>
        <taxon>Pseudomonadati</taxon>
        <taxon>Bacteroidota</taxon>
        <taxon>Flavobacteriia</taxon>
        <taxon>Flavobacteriales</taxon>
        <taxon>Flavobacteriaceae</taxon>
        <taxon>Patiriisocius</taxon>
    </lineage>
</organism>
<dbReference type="Proteomes" id="UP000326994">
    <property type="component" value="Unassembled WGS sequence"/>
</dbReference>
<dbReference type="OrthoDB" id="1161040at2"/>
<protein>
    <recommendedName>
        <fullName evidence="4">Threonine/homoserine/homoserine lactone efflux protein</fullName>
    </recommendedName>
</protein>